<accession>A0A3B4YRC6</accession>
<feature type="coiled-coil region" evidence="1">
    <location>
        <begin position="25"/>
        <end position="59"/>
    </location>
</feature>
<proteinExistence type="predicted"/>
<evidence type="ECO:0000256" key="2">
    <source>
        <dbReference type="SAM" id="MobiDB-lite"/>
    </source>
</evidence>
<organism evidence="3 4">
    <name type="scientific">Seriola lalandi dorsalis</name>
    <dbReference type="NCBI Taxonomy" id="1841481"/>
    <lineage>
        <taxon>Eukaryota</taxon>
        <taxon>Metazoa</taxon>
        <taxon>Chordata</taxon>
        <taxon>Craniata</taxon>
        <taxon>Vertebrata</taxon>
        <taxon>Euteleostomi</taxon>
        <taxon>Actinopterygii</taxon>
        <taxon>Neopterygii</taxon>
        <taxon>Teleostei</taxon>
        <taxon>Neoteleostei</taxon>
        <taxon>Acanthomorphata</taxon>
        <taxon>Carangaria</taxon>
        <taxon>Carangiformes</taxon>
        <taxon>Carangidae</taxon>
        <taxon>Seriola</taxon>
    </lineage>
</organism>
<dbReference type="Ensembl" id="ENSSLDT00000033220.1">
    <property type="protein sequence ID" value="ENSSLDP00000032302.1"/>
    <property type="gene ID" value="ENSSLDG00000024808.1"/>
</dbReference>
<evidence type="ECO:0000313" key="3">
    <source>
        <dbReference type="Ensembl" id="ENSSLDP00000032302.1"/>
    </source>
</evidence>
<protein>
    <submittedName>
        <fullName evidence="3">Uncharacterized protein</fullName>
    </submittedName>
</protein>
<feature type="region of interest" description="Disordered" evidence="2">
    <location>
        <begin position="1"/>
        <end position="20"/>
    </location>
</feature>
<dbReference type="Proteomes" id="UP000261360">
    <property type="component" value="Unplaced"/>
</dbReference>
<name>A0A3B4YRC6_SERLL</name>
<dbReference type="GeneTree" id="ENSGT00940000180011"/>
<keyword evidence="1" id="KW-0175">Coiled coil</keyword>
<sequence length="66" mass="7439">RGFVSHSQIEVHLQETHPLPPSELSRILESTRDHLESQLSRAEAEKTQLAAQIQVCEHQTQSLGLL</sequence>
<keyword evidence="4" id="KW-1185">Reference proteome</keyword>
<reference evidence="3" key="1">
    <citation type="submission" date="2025-08" db="UniProtKB">
        <authorList>
            <consortium name="Ensembl"/>
        </authorList>
    </citation>
    <scope>IDENTIFICATION</scope>
</reference>
<evidence type="ECO:0000313" key="4">
    <source>
        <dbReference type="Proteomes" id="UP000261360"/>
    </source>
</evidence>
<reference evidence="3" key="2">
    <citation type="submission" date="2025-09" db="UniProtKB">
        <authorList>
            <consortium name="Ensembl"/>
        </authorList>
    </citation>
    <scope>IDENTIFICATION</scope>
</reference>
<evidence type="ECO:0000256" key="1">
    <source>
        <dbReference type="SAM" id="Coils"/>
    </source>
</evidence>
<dbReference type="AlphaFoldDB" id="A0A3B4YRC6"/>